<gene>
    <name evidence="15" type="ORF">SPLIT_LOCUS3006</name>
</gene>
<evidence type="ECO:0000256" key="13">
    <source>
        <dbReference type="RuleBase" id="RU004070"/>
    </source>
</evidence>
<evidence type="ECO:0000256" key="10">
    <source>
        <dbReference type="ARBA" id="ARBA00023242"/>
    </source>
</evidence>
<keyword evidence="9 13" id="KW-0238">DNA-binding</keyword>
<comment type="similarity">
    <text evidence="2 13">Belongs to the MCM family.</text>
</comment>
<evidence type="ECO:0000259" key="14">
    <source>
        <dbReference type="PROSITE" id="PS50051"/>
    </source>
</evidence>
<reference evidence="15" key="1">
    <citation type="submission" date="2022-02" db="EMBL/GenBank/DDBJ databases">
        <authorList>
            <person name="King R."/>
        </authorList>
    </citation>
    <scope>NUCLEOTIDE SEQUENCE</scope>
</reference>
<dbReference type="InterPro" id="IPR031327">
    <property type="entry name" value="MCM"/>
</dbReference>
<dbReference type="Proteomes" id="UP001153321">
    <property type="component" value="Chromosome 16"/>
</dbReference>
<evidence type="ECO:0000256" key="1">
    <source>
        <dbReference type="ARBA" id="ARBA00004123"/>
    </source>
</evidence>
<keyword evidence="8 13" id="KW-0067">ATP-binding</keyword>
<evidence type="ECO:0000256" key="9">
    <source>
        <dbReference type="ARBA" id="ARBA00023125"/>
    </source>
</evidence>
<evidence type="ECO:0000256" key="3">
    <source>
        <dbReference type="ARBA" id="ARBA00012551"/>
    </source>
</evidence>
<evidence type="ECO:0000256" key="6">
    <source>
        <dbReference type="ARBA" id="ARBA00022801"/>
    </source>
</evidence>
<dbReference type="PANTHER" id="PTHR11630">
    <property type="entry name" value="DNA REPLICATION LICENSING FACTOR MCM FAMILY MEMBER"/>
    <property type="match status" value="1"/>
</dbReference>
<evidence type="ECO:0000256" key="12">
    <source>
        <dbReference type="ARBA" id="ARBA00048432"/>
    </source>
</evidence>
<dbReference type="FunFam" id="3.30.1640.10:FF:000006">
    <property type="entry name" value="DNA helicase"/>
    <property type="match status" value="1"/>
</dbReference>
<dbReference type="EMBL" id="LR824547">
    <property type="protein sequence ID" value="CAH1637648.1"/>
    <property type="molecule type" value="Genomic_DNA"/>
</dbReference>
<dbReference type="SUPFAM" id="SSF52540">
    <property type="entry name" value="P-loop containing nucleoside triphosphate hydrolases"/>
    <property type="match status" value="1"/>
</dbReference>
<evidence type="ECO:0000256" key="7">
    <source>
        <dbReference type="ARBA" id="ARBA00022806"/>
    </source>
</evidence>
<dbReference type="PANTHER" id="PTHR11630:SF42">
    <property type="entry name" value="DNA REPLICATION LICENSING FACTOR MCM5"/>
    <property type="match status" value="1"/>
</dbReference>
<keyword evidence="5 13" id="KW-0547">Nucleotide-binding</keyword>
<dbReference type="Gene3D" id="3.40.50.300">
    <property type="entry name" value="P-loop containing nucleotide triphosphate hydrolases"/>
    <property type="match status" value="2"/>
</dbReference>
<dbReference type="GO" id="GO:0042555">
    <property type="term" value="C:MCM complex"/>
    <property type="evidence" value="ECO:0007669"/>
    <property type="project" value="TreeGrafter"/>
</dbReference>
<feature type="domain" description="MCM C-terminal AAA(+) ATPase" evidence="14">
    <location>
        <begin position="208"/>
        <end position="338"/>
    </location>
</feature>
<dbReference type="GO" id="GO:0000727">
    <property type="term" value="P:double-strand break repair via break-induced replication"/>
    <property type="evidence" value="ECO:0007669"/>
    <property type="project" value="TreeGrafter"/>
</dbReference>
<sequence length="484" mass="54157">MEGFDDPGVFFSDNFGVEENESQDQLNLQAVKKKFKEFIRQFHTGNFNYKYRDALKRNYNLSHYWVEINIEDLSSFDEVLAEKLYKKPTEHLPILEEAAKEVLKLQEAPESIPQGEMPRHLTVYCERVLCERVAPGAGLLCLGYIPLKKLPKLGIFAEGRPRQRLVGVRSSYLRAVGLTAEEGVTGGLRPFTAEEEEQFRRLAASPDIYDRIAMSIAPSVFGAVDMKKAIACLLFGGSRKRLPDGLTRRGDINILLLGDPGTAKSQLLKFVEKVAPIGVYTSGKGSSAAGLTASVIRDPGSRNFVMEGGAMVLADGGVVCIDEFDKMREDDRVAIHEAWSSKLFLLLRFDMIFIVKDEHDQNRDITLAKHIISVHMGGDSVERETAAGELPLALLRRYSAYCRARCGPRLSASAAERLRARYVLMRTGASQHERQVDKRLSIPITVRQLEAIVRISESLARCNCSLLLQKSTSQKRYDCSKCPH</sequence>
<dbReference type="InterPro" id="IPR027925">
    <property type="entry name" value="MCM_N"/>
</dbReference>
<keyword evidence="10" id="KW-0539">Nucleus</keyword>
<dbReference type="InterPro" id="IPR018525">
    <property type="entry name" value="MCM_CS"/>
</dbReference>
<evidence type="ECO:0000256" key="5">
    <source>
        <dbReference type="ARBA" id="ARBA00022741"/>
    </source>
</evidence>
<evidence type="ECO:0000313" key="16">
    <source>
        <dbReference type="Proteomes" id="UP001153321"/>
    </source>
</evidence>
<organism evidence="15 16">
    <name type="scientific">Spodoptera littoralis</name>
    <name type="common">Egyptian cotton leafworm</name>
    <dbReference type="NCBI Taxonomy" id="7109"/>
    <lineage>
        <taxon>Eukaryota</taxon>
        <taxon>Metazoa</taxon>
        <taxon>Ecdysozoa</taxon>
        <taxon>Arthropoda</taxon>
        <taxon>Hexapoda</taxon>
        <taxon>Insecta</taxon>
        <taxon>Pterygota</taxon>
        <taxon>Neoptera</taxon>
        <taxon>Endopterygota</taxon>
        <taxon>Lepidoptera</taxon>
        <taxon>Glossata</taxon>
        <taxon>Ditrysia</taxon>
        <taxon>Noctuoidea</taxon>
        <taxon>Noctuidae</taxon>
        <taxon>Amphipyrinae</taxon>
        <taxon>Spodoptera</taxon>
    </lineage>
</organism>
<evidence type="ECO:0000256" key="2">
    <source>
        <dbReference type="ARBA" id="ARBA00008010"/>
    </source>
</evidence>
<dbReference type="PROSITE" id="PS50051">
    <property type="entry name" value="MCM_2"/>
    <property type="match status" value="1"/>
</dbReference>
<dbReference type="PROSITE" id="PS00847">
    <property type="entry name" value="MCM_1"/>
    <property type="match status" value="1"/>
</dbReference>
<dbReference type="Pfam" id="PF00493">
    <property type="entry name" value="MCM"/>
    <property type="match status" value="2"/>
</dbReference>
<dbReference type="Pfam" id="PF17855">
    <property type="entry name" value="MCM_lid"/>
    <property type="match status" value="1"/>
</dbReference>
<keyword evidence="4" id="KW-0235">DNA replication</keyword>
<keyword evidence="7" id="KW-0347">Helicase</keyword>
<dbReference type="PRINTS" id="PR01657">
    <property type="entry name" value="MCMFAMILY"/>
</dbReference>
<protein>
    <recommendedName>
        <fullName evidence="3">DNA helicase</fullName>
        <ecNumber evidence="3">3.6.4.12</ecNumber>
    </recommendedName>
</protein>
<evidence type="ECO:0000256" key="8">
    <source>
        <dbReference type="ARBA" id="ARBA00022840"/>
    </source>
</evidence>
<dbReference type="GO" id="GO:0016787">
    <property type="term" value="F:hydrolase activity"/>
    <property type="evidence" value="ECO:0007669"/>
    <property type="project" value="UniProtKB-KW"/>
</dbReference>
<dbReference type="AlphaFoldDB" id="A0A9P0I0X2"/>
<dbReference type="Gene3D" id="3.30.1640.10">
    <property type="entry name" value="mini-chromosome maintenance (MCM) complex, chain A, domain 1"/>
    <property type="match status" value="1"/>
</dbReference>
<dbReference type="GO" id="GO:0043138">
    <property type="term" value="F:3'-5' DNA helicase activity"/>
    <property type="evidence" value="ECO:0007669"/>
    <property type="project" value="TreeGrafter"/>
</dbReference>
<name>A0A9P0I0X2_SPOLI</name>
<accession>A0A9P0I0X2</accession>
<comment type="subcellular location">
    <subcellularLocation>
        <location evidence="1">Nucleus</location>
    </subcellularLocation>
</comment>
<keyword evidence="11" id="KW-0131">Cell cycle</keyword>
<dbReference type="InterPro" id="IPR012340">
    <property type="entry name" value="NA-bd_OB-fold"/>
</dbReference>
<comment type="catalytic activity">
    <reaction evidence="12">
        <text>ATP + H2O = ADP + phosphate + H(+)</text>
        <dbReference type="Rhea" id="RHEA:13065"/>
        <dbReference type="ChEBI" id="CHEBI:15377"/>
        <dbReference type="ChEBI" id="CHEBI:15378"/>
        <dbReference type="ChEBI" id="CHEBI:30616"/>
        <dbReference type="ChEBI" id="CHEBI:43474"/>
        <dbReference type="ChEBI" id="CHEBI:456216"/>
        <dbReference type="EC" id="3.6.4.12"/>
    </reaction>
    <physiologicalReaction direction="left-to-right" evidence="12">
        <dbReference type="Rhea" id="RHEA:13066"/>
    </physiologicalReaction>
</comment>
<keyword evidence="16" id="KW-1185">Reference proteome</keyword>
<dbReference type="GO" id="GO:0005634">
    <property type="term" value="C:nucleus"/>
    <property type="evidence" value="ECO:0007669"/>
    <property type="project" value="UniProtKB-SubCell"/>
</dbReference>
<dbReference type="Pfam" id="PF14551">
    <property type="entry name" value="MCM_N"/>
    <property type="match status" value="1"/>
</dbReference>
<dbReference type="InterPro" id="IPR001208">
    <property type="entry name" value="MCM_dom"/>
</dbReference>
<evidence type="ECO:0000256" key="11">
    <source>
        <dbReference type="ARBA" id="ARBA00023306"/>
    </source>
</evidence>
<proteinExistence type="inferred from homology"/>
<dbReference type="InterPro" id="IPR027417">
    <property type="entry name" value="P-loop_NTPase"/>
</dbReference>
<dbReference type="GO" id="GO:0017116">
    <property type="term" value="F:single-stranded DNA helicase activity"/>
    <property type="evidence" value="ECO:0007669"/>
    <property type="project" value="TreeGrafter"/>
</dbReference>
<evidence type="ECO:0000256" key="4">
    <source>
        <dbReference type="ARBA" id="ARBA00022705"/>
    </source>
</evidence>
<evidence type="ECO:0000313" key="15">
    <source>
        <dbReference type="EMBL" id="CAH1637648.1"/>
    </source>
</evidence>
<dbReference type="SMART" id="SM00350">
    <property type="entry name" value="MCM"/>
    <property type="match status" value="1"/>
</dbReference>
<keyword evidence="6" id="KW-0378">Hydrolase</keyword>
<dbReference type="GO" id="GO:0006270">
    <property type="term" value="P:DNA replication initiation"/>
    <property type="evidence" value="ECO:0007669"/>
    <property type="project" value="TreeGrafter"/>
</dbReference>
<dbReference type="SUPFAM" id="SSF50249">
    <property type="entry name" value="Nucleic acid-binding proteins"/>
    <property type="match status" value="2"/>
</dbReference>
<dbReference type="EC" id="3.6.4.12" evidence="3"/>
<dbReference type="GO" id="GO:0005524">
    <property type="term" value="F:ATP binding"/>
    <property type="evidence" value="ECO:0007669"/>
    <property type="project" value="UniProtKB-KW"/>
</dbReference>
<dbReference type="GO" id="GO:0003697">
    <property type="term" value="F:single-stranded DNA binding"/>
    <property type="evidence" value="ECO:0007669"/>
    <property type="project" value="TreeGrafter"/>
</dbReference>
<dbReference type="InterPro" id="IPR041562">
    <property type="entry name" value="MCM_lid"/>
</dbReference>